<dbReference type="SUPFAM" id="SSF63411">
    <property type="entry name" value="LuxS/MPP-like metallohydrolase"/>
    <property type="match status" value="1"/>
</dbReference>
<proteinExistence type="inferred from homology"/>
<evidence type="ECO:0000313" key="8">
    <source>
        <dbReference type="EMBL" id="AAC97620.1"/>
    </source>
</evidence>
<evidence type="ECO:0000256" key="1">
    <source>
        <dbReference type="ARBA" id="ARBA00001947"/>
    </source>
</evidence>
<feature type="transmembrane region" description="Helical" evidence="7">
    <location>
        <begin position="472"/>
        <end position="492"/>
    </location>
</feature>
<keyword evidence="9" id="KW-1185">Reference proteome</keyword>
<organismHost>
    <name type="scientific">Melanoplus sanguinipes</name>
    <name type="common">Migratory grasshopper</name>
    <dbReference type="NCBI Taxonomy" id="65742"/>
</organismHost>
<evidence type="ECO:0000313" key="9">
    <source>
        <dbReference type="Proteomes" id="UP000172353"/>
    </source>
</evidence>
<protein>
    <recommendedName>
        <fullName evidence="6">Metalloendopeptidase</fullName>
        <ecNumber evidence="6">3.4.24.-</ecNumber>
    </recommendedName>
</protein>
<evidence type="ECO:0000256" key="2">
    <source>
        <dbReference type="ARBA" id="ARBA00007580"/>
    </source>
</evidence>
<evidence type="ECO:0000256" key="3">
    <source>
        <dbReference type="ARBA" id="ARBA00022670"/>
    </source>
</evidence>
<name>Q9YW36_MSEPV</name>
<dbReference type="KEGG" id="vg:1449883"/>
<keyword evidence="7" id="KW-0472">Membrane</keyword>
<dbReference type="EC" id="3.4.24.-" evidence="6"/>
<dbReference type="Proteomes" id="UP000172353">
    <property type="component" value="Segment"/>
</dbReference>
<keyword evidence="6" id="KW-0479">Metal-binding</keyword>
<dbReference type="GO" id="GO:0006508">
    <property type="term" value="P:proteolysis"/>
    <property type="evidence" value="ECO:0007669"/>
    <property type="project" value="UniProtKB-KW"/>
</dbReference>
<dbReference type="GO" id="GO:0019058">
    <property type="term" value="P:viral life cycle"/>
    <property type="evidence" value="ECO:0007669"/>
    <property type="project" value="UniProtKB-UniRule"/>
</dbReference>
<keyword evidence="3 6" id="KW-0645">Protease</keyword>
<dbReference type="PIR" id="T28217">
    <property type="entry name" value="T28217"/>
</dbReference>
<evidence type="ECO:0000256" key="5">
    <source>
        <dbReference type="ARBA" id="ARBA00023049"/>
    </source>
</evidence>
<keyword evidence="6" id="KW-0378">Hydrolase</keyword>
<dbReference type="RefSeq" id="NP_048127.1">
    <property type="nucleotide sequence ID" value="NC_001993.1"/>
</dbReference>
<gene>
    <name evidence="8" type="primary">MSV056</name>
</gene>
<dbReference type="GO" id="GO:0008270">
    <property type="term" value="F:zinc ion binding"/>
    <property type="evidence" value="ECO:0007669"/>
    <property type="project" value="UniProtKB-UniRule"/>
</dbReference>
<dbReference type="GO" id="GO:0004222">
    <property type="term" value="F:metalloendopeptidase activity"/>
    <property type="evidence" value="ECO:0007669"/>
    <property type="project" value="UniProtKB-UniRule"/>
</dbReference>
<evidence type="ECO:0000256" key="4">
    <source>
        <dbReference type="ARBA" id="ARBA00022833"/>
    </source>
</evidence>
<dbReference type="InterPro" id="IPR011249">
    <property type="entry name" value="Metalloenz_LuxS/M16"/>
</dbReference>
<dbReference type="InterPro" id="IPR005072">
    <property type="entry name" value="Peptidase_M44"/>
</dbReference>
<comment type="cofactor">
    <cofactor evidence="1 6">
        <name>Zn(2+)</name>
        <dbReference type="ChEBI" id="CHEBI:29105"/>
    </cofactor>
</comment>
<comment type="similarity">
    <text evidence="2 6">Belongs to the peptidase M44 family.</text>
</comment>
<keyword evidence="4 6" id="KW-0862">Zinc</keyword>
<reference evidence="8 9" key="1">
    <citation type="journal article" date="1999" name="J. Virol.">
        <title>The genome of Melanoplus sanguinipes entomopoxvirus.</title>
        <authorList>
            <person name="Afonso C.L."/>
            <person name="Tulman E.R."/>
            <person name="Lu Z."/>
            <person name="Oma E."/>
            <person name="Kutish G.F."/>
            <person name="Rock D.L."/>
        </authorList>
    </citation>
    <scope>NUCLEOTIDE SEQUENCE [LARGE SCALE GENOMIC DNA]</scope>
    <source>
        <strain evidence="8">Tucson</strain>
    </source>
</reference>
<dbReference type="EMBL" id="AF063866">
    <property type="protein sequence ID" value="AAC97620.1"/>
    <property type="molecule type" value="Genomic_DNA"/>
</dbReference>
<keyword evidence="5 6" id="KW-0482">Metalloprotease</keyword>
<dbReference type="GeneID" id="1449883"/>
<evidence type="ECO:0000256" key="6">
    <source>
        <dbReference type="PIRNR" id="PIRNR015679"/>
    </source>
</evidence>
<accession>Q9YW36</accession>
<keyword evidence="7" id="KW-0812">Transmembrane</keyword>
<sequence length="629" mass="74665">MSKQEVTNVYEDMEITKLNNGIKIIYKPNYENNMSIGFLEFGHNVEFSYKKIGIVHFIEHIISYILQKILKQNVSAFTSFQEMYINFEKFDIINPNILDKIIDLLFLNNKIHIDGKYLTKYDIKYIRHHINNEMEYRTINNYSRGFLFIYLLSGYDYAGGTGFDIKYDIVLFNKLLSLISTKNMVFISSDKNVYNYLISKLRSIKKSPKSKIIIRYNLPKQQIKNAQSTLLVSITELYYTATIFIPMDKSSLIGAFIMCNFLFNDFMMNTFNDKIAISIYKHTMNNLIAVLTFLKKKENLYELVIDKNDVYIFYQCILYNDYIDTFNIFDILSKTNSCEYFKNDIQHTLDLIVNSYNKYDSFFLNIPFFNKYNLYNDKTILDYNIFKTEVVLNIPNFALDKFTSTIYKIPLQLLMKDFTNDTNVCFFLFSDCSYQLTKDGIIMQNFKNVYIDNKYYILHHSFYFDKIPISIYLKYILLFLLTNIFSSLYDIITYYHYIKILYYNSNYVTINSFRSNIHLDSKIINIKTEYNFIVCLINIEISNFKNINFLINEISHTLISKFLIYLVKYHIINNFLVAEAITNNPNKSSKICQKIFAKHKIQNYIIVVSNKSKTINVDELIKSKVIMYK</sequence>
<keyword evidence="7" id="KW-1133">Transmembrane helix</keyword>
<evidence type="ECO:0000256" key="7">
    <source>
        <dbReference type="SAM" id="Phobius"/>
    </source>
</evidence>
<dbReference type="PIRSF" id="PIRSF015679">
    <property type="entry name" value="Peptidase_M44"/>
    <property type="match status" value="1"/>
</dbReference>
<organism evidence="8 9">
    <name type="scientific">Melanoplus sanguinipes entomopoxvirus</name>
    <name type="common">MsEPV</name>
    <dbReference type="NCBI Taxonomy" id="83191"/>
    <lineage>
        <taxon>Viruses</taxon>
        <taxon>Varidnaviria</taxon>
        <taxon>Bamfordvirae</taxon>
        <taxon>Nucleocytoviricota</taxon>
        <taxon>Pokkesviricetes</taxon>
        <taxon>Chitovirales</taxon>
        <taxon>Poxviridae</taxon>
        <taxon>Entomopoxvirinae</taxon>
        <taxon>Deltaentomopoxvirus</taxon>
        <taxon>Deltaentomopoxvirus msanguinipes</taxon>
    </lineage>
</organism>